<comment type="catalytic activity">
    <reaction evidence="16">
        <text>L-threonyl-[protein] + ATP = O-phospho-L-threonyl-[protein] + ADP + H(+)</text>
        <dbReference type="Rhea" id="RHEA:46608"/>
        <dbReference type="Rhea" id="RHEA-COMP:11060"/>
        <dbReference type="Rhea" id="RHEA-COMP:11605"/>
        <dbReference type="ChEBI" id="CHEBI:15378"/>
        <dbReference type="ChEBI" id="CHEBI:30013"/>
        <dbReference type="ChEBI" id="CHEBI:30616"/>
        <dbReference type="ChEBI" id="CHEBI:61977"/>
        <dbReference type="ChEBI" id="CHEBI:456216"/>
        <dbReference type="EC" id="2.7.11.1"/>
    </reaction>
</comment>
<dbReference type="Pfam" id="PF00069">
    <property type="entry name" value="Pkinase"/>
    <property type="match status" value="1"/>
</dbReference>
<feature type="domain" description="Protein kinase" evidence="21">
    <location>
        <begin position="50"/>
        <end position="196"/>
    </location>
</feature>
<dbReference type="InterPro" id="IPR000719">
    <property type="entry name" value="Prot_kinase_dom"/>
</dbReference>
<evidence type="ECO:0000256" key="15">
    <source>
        <dbReference type="ARBA" id="ARBA00023180"/>
    </source>
</evidence>
<keyword evidence="4" id="KW-0245">EGF-like domain</keyword>
<reference evidence="22" key="1">
    <citation type="journal article" date="2019" name="Sci. Rep.">
        <title>Draft genome of Tanacetum cinerariifolium, the natural source of mosquito coil.</title>
        <authorList>
            <person name="Yamashiro T."/>
            <person name="Shiraishi A."/>
            <person name="Satake H."/>
            <person name="Nakayama K."/>
        </authorList>
    </citation>
    <scope>NUCLEOTIDE SEQUENCE</scope>
</reference>
<evidence type="ECO:0000256" key="19">
    <source>
        <dbReference type="RuleBase" id="RU000304"/>
    </source>
</evidence>
<evidence type="ECO:0000256" key="16">
    <source>
        <dbReference type="ARBA" id="ARBA00047899"/>
    </source>
</evidence>
<keyword evidence="12" id="KW-0472">Membrane</keyword>
<keyword evidence="5" id="KW-0808">Transferase</keyword>
<dbReference type="GO" id="GO:0016020">
    <property type="term" value="C:membrane"/>
    <property type="evidence" value="ECO:0007669"/>
    <property type="project" value="UniProtKB-SubCell"/>
</dbReference>
<organism evidence="22">
    <name type="scientific">Tanacetum cinerariifolium</name>
    <name type="common">Dalmatian daisy</name>
    <name type="synonym">Chrysanthemum cinerariifolium</name>
    <dbReference type="NCBI Taxonomy" id="118510"/>
    <lineage>
        <taxon>Eukaryota</taxon>
        <taxon>Viridiplantae</taxon>
        <taxon>Streptophyta</taxon>
        <taxon>Embryophyta</taxon>
        <taxon>Tracheophyta</taxon>
        <taxon>Spermatophyta</taxon>
        <taxon>Magnoliopsida</taxon>
        <taxon>eudicotyledons</taxon>
        <taxon>Gunneridae</taxon>
        <taxon>Pentapetalae</taxon>
        <taxon>asterids</taxon>
        <taxon>campanulids</taxon>
        <taxon>Asterales</taxon>
        <taxon>Asteraceae</taxon>
        <taxon>Asteroideae</taxon>
        <taxon>Anthemideae</taxon>
        <taxon>Anthemidinae</taxon>
        <taxon>Tanacetum</taxon>
    </lineage>
</organism>
<evidence type="ECO:0000256" key="14">
    <source>
        <dbReference type="ARBA" id="ARBA00023170"/>
    </source>
</evidence>
<keyword evidence="14 22" id="KW-0675">Receptor</keyword>
<feature type="non-terminal residue" evidence="22">
    <location>
        <position position="1"/>
    </location>
</feature>
<keyword evidence="13" id="KW-1015">Disulfide bond</keyword>
<dbReference type="GO" id="GO:0004674">
    <property type="term" value="F:protein serine/threonine kinase activity"/>
    <property type="evidence" value="ECO:0007669"/>
    <property type="project" value="UniProtKB-KW"/>
</dbReference>
<comment type="subcellular location">
    <subcellularLocation>
        <location evidence="1">Membrane</location>
        <topology evidence="1">Single-pass type I membrane protein</topology>
    </subcellularLocation>
</comment>
<dbReference type="Gene3D" id="3.30.200.20">
    <property type="entry name" value="Phosphorylase Kinase, domain 1"/>
    <property type="match status" value="1"/>
</dbReference>
<dbReference type="SMART" id="SM00220">
    <property type="entry name" value="S_TKc"/>
    <property type="match status" value="1"/>
</dbReference>
<dbReference type="InterPro" id="IPR008271">
    <property type="entry name" value="Ser/Thr_kinase_AS"/>
</dbReference>
<keyword evidence="10 18" id="KW-0067">ATP-binding</keyword>
<evidence type="ECO:0000259" key="21">
    <source>
        <dbReference type="PROSITE" id="PS50011"/>
    </source>
</evidence>
<dbReference type="PROSITE" id="PS00108">
    <property type="entry name" value="PROTEIN_KINASE_ST"/>
    <property type="match status" value="1"/>
</dbReference>
<keyword evidence="22" id="KW-0430">Lectin</keyword>
<evidence type="ECO:0000256" key="6">
    <source>
        <dbReference type="ARBA" id="ARBA00022692"/>
    </source>
</evidence>
<dbReference type="InterPro" id="IPR011009">
    <property type="entry name" value="Kinase-like_dom_sf"/>
</dbReference>
<keyword evidence="3 19" id="KW-0723">Serine/threonine-protein kinase</keyword>
<dbReference type="InterPro" id="IPR017441">
    <property type="entry name" value="Protein_kinase_ATP_BS"/>
</dbReference>
<keyword evidence="6" id="KW-0812">Transmembrane</keyword>
<evidence type="ECO:0000256" key="18">
    <source>
        <dbReference type="PROSITE-ProRule" id="PRU10141"/>
    </source>
</evidence>
<dbReference type="EMBL" id="BKCJ011319633">
    <property type="protein sequence ID" value="GFD20105.1"/>
    <property type="molecule type" value="Genomic_DNA"/>
</dbReference>
<sequence length="196" mass="21979">MFVNIILIGVICVGFVLICKKAPRNVYSSSNTVDTNVAHYTYQELIIATDGFKDELGKGSFGIVYKGILGSNTVAVKKLDRVFKDGEKEFKTEVNAIARTHHKNLVQLLGYCDDSEQRLLIYEYMSNGTLAGFLFGDIRPSWKQRTYIAVGIAKGLSYLHEECSTHVIHCDIKPQNILLDDYYNAKISDFGLAKIL</sequence>
<keyword evidence="7 20" id="KW-0732">Signal</keyword>
<dbReference type="PROSITE" id="PS00107">
    <property type="entry name" value="PROTEIN_KINASE_ATP"/>
    <property type="match status" value="1"/>
</dbReference>
<proteinExistence type="inferred from homology"/>
<feature type="signal peptide" evidence="20">
    <location>
        <begin position="1"/>
        <end position="18"/>
    </location>
</feature>
<evidence type="ECO:0000256" key="13">
    <source>
        <dbReference type="ARBA" id="ARBA00023157"/>
    </source>
</evidence>
<evidence type="ECO:0000256" key="9">
    <source>
        <dbReference type="ARBA" id="ARBA00022777"/>
    </source>
</evidence>
<dbReference type="Gene3D" id="1.10.510.10">
    <property type="entry name" value="Transferase(Phosphotransferase) domain 1"/>
    <property type="match status" value="1"/>
</dbReference>
<dbReference type="SUPFAM" id="SSF56112">
    <property type="entry name" value="Protein kinase-like (PK-like)"/>
    <property type="match status" value="1"/>
</dbReference>
<dbReference type="EC" id="2.7.11.1" evidence="2"/>
<evidence type="ECO:0000313" key="22">
    <source>
        <dbReference type="EMBL" id="GFD20105.1"/>
    </source>
</evidence>
<feature type="binding site" evidence="18">
    <location>
        <position position="84"/>
    </location>
    <ligand>
        <name>ATP</name>
        <dbReference type="ChEBI" id="CHEBI:30616"/>
    </ligand>
</feature>
<dbReference type="PANTHER" id="PTHR47976">
    <property type="entry name" value="G-TYPE LECTIN S-RECEPTOR-LIKE SERINE/THREONINE-PROTEIN KINASE SD2-5"/>
    <property type="match status" value="1"/>
</dbReference>
<evidence type="ECO:0000256" key="3">
    <source>
        <dbReference type="ARBA" id="ARBA00022527"/>
    </source>
</evidence>
<keyword evidence="15" id="KW-0325">Glycoprotein</keyword>
<dbReference type="GO" id="GO:0005524">
    <property type="term" value="F:ATP binding"/>
    <property type="evidence" value="ECO:0007669"/>
    <property type="project" value="UniProtKB-UniRule"/>
</dbReference>
<feature type="chain" id="PRO_5025529215" description="non-specific serine/threonine protein kinase" evidence="20">
    <location>
        <begin position="19"/>
        <end position="196"/>
    </location>
</feature>
<evidence type="ECO:0000256" key="8">
    <source>
        <dbReference type="ARBA" id="ARBA00022741"/>
    </source>
</evidence>
<evidence type="ECO:0000256" key="12">
    <source>
        <dbReference type="ARBA" id="ARBA00023136"/>
    </source>
</evidence>
<accession>A0A699UA99</accession>
<comment type="similarity">
    <text evidence="19">Belongs to the protein kinase superfamily.</text>
</comment>
<evidence type="ECO:0000256" key="10">
    <source>
        <dbReference type="ARBA" id="ARBA00022840"/>
    </source>
</evidence>
<dbReference type="PANTHER" id="PTHR47976:SF15">
    <property type="entry name" value="G-TYPE LECTIN S-RECEPTOR-LIKE SERINE_THREONINE-PROTEIN KINASE RLK1"/>
    <property type="match status" value="1"/>
</dbReference>
<keyword evidence="9 22" id="KW-0418">Kinase</keyword>
<dbReference type="PROSITE" id="PS50011">
    <property type="entry name" value="PROTEIN_KINASE_DOM"/>
    <property type="match status" value="1"/>
</dbReference>
<protein>
    <recommendedName>
        <fullName evidence="2">non-specific serine/threonine protein kinase</fullName>
        <ecNumber evidence="2">2.7.11.1</ecNumber>
    </recommendedName>
</protein>
<gene>
    <name evidence="22" type="ORF">Tci_892074</name>
</gene>
<evidence type="ECO:0000256" key="4">
    <source>
        <dbReference type="ARBA" id="ARBA00022536"/>
    </source>
</evidence>
<evidence type="ECO:0000256" key="5">
    <source>
        <dbReference type="ARBA" id="ARBA00022679"/>
    </source>
</evidence>
<evidence type="ECO:0000256" key="7">
    <source>
        <dbReference type="ARBA" id="ARBA00022729"/>
    </source>
</evidence>
<dbReference type="FunFam" id="3.30.200.20:FF:000059">
    <property type="entry name" value="S-receptor-like serine/threonine-protein kinase"/>
    <property type="match status" value="1"/>
</dbReference>
<dbReference type="GO" id="GO:0030246">
    <property type="term" value="F:carbohydrate binding"/>
    <property type="evidence" value="ECO:0007669"/>
    <property type="project" value="UniProtKB-KW"/>
</dbReference>
<evidence type="ECO:0000256" key="11">
    <source>
        <dbReference type="ARBA" id="ARBA00022989"/>
    </source>
</evidence>
<comment type="caution">
    <text evidence="22">The sequence shown here is derived from an EMBL/GenBank/DDBJ whole genome shotgun (WGS) entry which is preliminary data.</text>
</comment>
<dbReference type="FunFam" id="1.10.510.10:FF:001023">
    <property type="entry name" value="Os07g0541700 protein"/>
    <property type="match status" value="1"/>
</dbReference>
<dbReference type="InterPro" id="IPR051343">
    <property type="entry name" value="G-type_lectin_kinases/EP1-like"/>
</dbReference>
<evidence type="ECO:0000256" key="1">
    <source>
        <dbReference type="ARBA" id="ARBA00004479"/>
    </source>
</evidence>
<evidence type="ECO:0000256" key="2">
    <source>
        <dbReference type="ARBA" id="ARBA00012513"/>
    </source>
</evidence>
<keyword evidence="8 18" id="KW-0547">Nucleotide-binding</keyword>
<feature type="non-terminal residue" evidence="22">
    <location>
        <position position="196"/>
    </location>
</feature>
<dbReference type="AlphaFoldDB" id="A0A699UA99"/>
<evidence type="ECO:0000256" key="20">
    <source>
        <dbReference type="SAM" id="SignalP"/>
    </source>
</evidence>
<comment type="catalytic activity">
    <reaction evidence="17">
        <text>L-seryl-[protein] + ATP = O-phospho-L-seryl-[protein] + ADP + H(+)</text>
        <dbReference type="Rhea" id="RHEA:17989"/>
        <dbReference type="Rhea" id="RHEA-COMP:9863"/>
        <dbReference type="Rhea" id="RHEA-COMP:11604"/>
        <dbReference type="ChEBI" id="CHEBI:15378"/>
        <dbReference type="ChEBI" id="CHEBI:29999"/>
        <dbReference type="ChEBI" id="CHEBI:30616"/>
        <dbReference type="ChEBI" id="CHEBI:83421"/>
        <dbReference type="ChEBI" id="CHEBI:456216"/>
        <dbReference type="EC" id="2.7.11.1"/>
    </reaction>
</comment>
<name>A0A699UA99_TANCI</name>
<keyword evidence="11" id="KW-1133">Transmembrane helix</keyword>
<evidence type="ECO:0000256" key="17">
    <source>
        <dbReference type="ARBA" id="ARBA00048679"/>
    </source>
</evidence>